<proteinExistence type="predicted"/>
<dbReference type="RefSeq" id="WP_139987781.1">
    <property type="nucleotide sequence ID" value="NZ_VENP01000079.1"/>
</dbReference>
<dbReference type="Proteomes" id="UP000313849">
    <property type="component" value="Unassembled WGS sequence"/>
</dbReference>
<gene>
    <name evidence="2" type="ORF">FH969_14025</name>
</gene>
<dbReference type="CDD" id="cd06418">
    <property type="entry name" value="GH25_BacA-like"/>
    <property type="match status" value="1"/>
</dbReference>
<comment type="caution">
    <text evidence="2">The sequence shown here is derived from an EMBL/GenBank/DDBJ whole genome shotgun (WGS) entry which is preliminary data.</text>
</comment>
<evidence type="ECO:0000313" key="3">
    <source>
        <dbReference type="Proteomes" id="UP000313849"/>
    </source>
</evidence>
<keyword evidence="3" id="KW-1185">Reference proteome</keyword>
<evidence type="ECO:0000313" key="2">
    <source>
        <dbReference type="EMBL" id="TNU72946.1"/>
    </source>
</evidence>
<reference evidence="2 3" key="1">
    <citation type="submission" date="2019-06" db="EMBL/GenBank/DDBJ databases">
        <title>Draft genome sequence of Miniimonas arenae KCTC 19750T isolated from sea sand.</title>
        <authorList>
            <person name="Park S.-J."/>
        </authorList>
    </citation>
    <scope>NUCLEOTIDE SEQUENCE [LARGE SCALE GENOMIC DNA]</scope>
    <source>
        <strain evidence="2 3">KCTC 19750</strain>
    </source>
</reference>
<dbReference type="InterPro" id="IPR015020">
    <property type="entry name" value="Rv2525c-like_Glyco_Hydro-like"/>
</dbReference>
<feature type="domain" description="Rv2525c-like glycoside hydrolase-like" evidence="1">
    <location>
        <begin position="30"/>
        <end position="194"/>
    </location>
</feature>
<dbReference type="InterPro" id="IPR017853">
    <property type="entry name" value="GH"/>
</dbReference>
<dbReference type="Pfam" id="PF08924">
    <property type="entry name" value="Rv2525c_GlyHyd-like"/>
    <property type="match status" value="1"/>
</dbReference>
<dbReference type="EMBL" id="VENP01000079">
    <property type="protein sequence ID" value="TNU72946.1"/>
    <property type="molecule type" value="Genomic_DNA"/>
</dbReference>
<dbReference type="OrthoDB" id="1795295at2"/>
<organism evidence="2 3">
    <name type="scientific">Miniimonas arenae</name>
    <dbReference type="NCBI Taxonomy" id="676201"/>
    <lineage>
        <taxon>Bacteria</taxon>
        <taxon>Bacillati</taxon>
        <taxon>Actinomycetota</taxon>
        <taxon>Actinomycetes</taxon>
        <taxon>Micrococcales</taxon>
        <taxon>Beutenbergiaceae</taxon>
        <taxon>Miniimonas</taxon>
    </lineage>
</organism>
<dbReference type="AlphaFoldDB" id="A0A5C5BAN8"/>
<dbReference type="SUPFAM" id="SSF51445">
    <property type="entry name" value="(Trans)glycosidases"/>
    <property type="match status" value="1"/>
</dbReference>
<sequence length="516" mass="54435">MTAIDTATPLILASQPDNDTIDAAPMAASLVAQGYTIAGRYLVNAPGGTLDKRMRVDELAMVSAAGMGVVPFFQTTGSASSYFTRARGLTDGATAIEAARALGFGNSTIIYFAVDFDATDDQIASNVVPYFEGVRDALAGSEFRLGAYGTRNVCTTLSDLALATASYVAGLSSGWSGNLGFPLPRDWAFNQIQETTASVSNGTGIVSLGLDRVASSGRSDGARVSQAFTRSLARLQALANSWSASTGQDPSALMSYPFRQGRYEGLNWGLLAGPVDDSFVDDARAQMVEPGSWPLALRYDDPGGSKAAYSPHLMATLGALVHQGMPPLPGVVTLADVGGWLGDLWTATGEYLRQSRENGLPQTYQAAYDWAFTRIGQAPGSAPGLAASFDRLDLHQDLDAFNARGRQVDTGSDVAAAVAWALQTVNVNGLAWRYEAFIVRRFGSSTITMSNAMSMALTLSPDTPENLALSAARMELIREGADRDYSYSDLTEGEARGIGHGLSAIIASRAGRNPVP</sequence>
<evidence type="ECO:0000259" key="1">
    <source>
        <dbReference type="Pfam" id="PF08924"/>
    </source>
</evidence>
<protein>
    <submittedName>
        <fullName evidence="2">DUF1906 domain-containing protein</fullName>
    </submittedName>
</protein>
<name>A0A5C5BAN8_9MICO</name>
<accession>A0A5C5BAN8</accession>
<dbReference type="Gene3D" id="3.20.20.80">
    <property type="entry name" value="Glycosidases"/>
    <property type="match status" value="1"/>
</dbReference>